<sequence length="330" mass="38167">MEYPIVLIALLLCIQLYFAIAKKYNIVDKPNERSSHTRITLRGGGMIFPIAYLLFMGYEVLFNHYAFYLDNAPIPNFWLFGLGLLLICAVSFIDDIIDLSSKIRLIFHFISVTLLLYFLNAFKLLPFWAIPMCYILIIGILNAYNFMDGINGISGLYSVVLLGSLWFVNQYLVEFVTPDFIIYPIMAAVVFLYFNFRKRARCFLGDIGSMGIAFWILALLGLLIIKTGELKYLLFLTVYGIDVISTIAERLRLKEDIFKPHRRHLYQLFANEQQVDHRLISFAYALLQVVICGIIIKEDRLGLWLFPLIALPLMVLYLILKYRLKNTSTM</sequence>
<dbReference type="GO" id="GO:0071555">
    <property type="term" value="P:cell wall organization"/>
    <property type="evidence" value="ECO:0007669"/>
    <property type="project" value="TreeGrafter"/>
</dbReference>
<feature type="transmembrane region" description="Helical" evidence="8">
    <location>
        <begin position="279"/>
        <end position="296"/>
    </location>
</feature>
<keyword evidence="6 8" id="KW-0472">Membrane</keyword>
<dbReference type="GO" id="GO:0036380">
    <property type="term" value="F:UDP-N-acetylglucosamine-undecaprenyl-phosphate N-acetylglucosaminephosphotransferase activity"/>
    <property type="evidence" value="ECO:0007669"/>
    <property type="project" value="UniProtKB-EC"/>
</dbReference>
<evidence type="ECO:0000256" key="7">
    <source>
        <dbReference type="PIRSR" id="PIRSR600715-1"/>
    </source>
</evidence>
<protein>
    <submittedName>
        <fullName evidence="9">Putative undecaprenyl-phosphate N-acetylglucosaminyl 1-phosphate transferase</fullName>
        <ecNumber evidence="9">2.7.8.33</ecNumber>
    </submittedName>
</protein>
<dbReference type="Pfam" id="PF00953">
    <property type="entry name" value="Glycos_transf_4"/>
    <property type="match status" value="1"/>
</dbReference>
<feature type="transmembrane region" description="Helical" evidence="8">
    <location>
        <begin position="128"/>
        <end position="144"/>
    </location>
</feature>
<keyword evidence="3 9" id="KW-0808">Transferase</keyword>
<gene>
    <name evidence="9" type="primary">tagO_2</name>
    <name evidence="9" type="ORF">NBC122_02886</name>
</gene>
<dbReference type="GO" id="GO:0044038">
    <property type="term" value="P:cell wall macromolecule biosynthetic process"/>
    <property type="evidence" value="ECO:0007669"/>
    <property type="project" value="TreeGrafter"/>
</dbReference>
<dbReference type="GO" id="GO:0009103">
    <property type="term" value="P:lipopolysaccharide biosynthetic process"/>
    <property type="evidence" value="ECO:0007669"/>
    <property type="project" value="TreeGrafter"/>
</dbReference>
<evidence type="ECO:0000256" key="5">
    <source>
        <dbReference type="ARBA" id="ARBA00022989"/>
    </source>
</evidence>
<dbReference type="InterPro" id="IPR000715">
    <property type="entry name" value="Glycosyl_transferase_4"/>
</dbReference>
<keyword evidence="7" id="KW-0460">Magnesium</keyword>
<dbReference type="CDD" id="cd06854">
    <property type="entry name" value="GT_WbpL_WbcO_like"/>
    <property type="match status" value="1"/>
</dbReference>
<keyword evidence="2" id="KW-1003">Cell membrane</keyword>
<feature type="transmembrane region" description="Helical" evidence="8">
    <location>
        <begin position="302"/>
        <end position="320"/>
    </location>
</feature>
<evidence type="ECO:0000256" key="4">
    <source>
        <dbReference type="ARBA" id="ARBA00022692"/>
    </source>
</evidence>
<evidence type="ECO:0000256" key="6">
    <source>
        <dbReference type="ARBA" id="ARBA00023136"/>
    </source>
</evidence>
<dbReference type="Proteomes" id="UP000294419">
    <property type="component" value="Chromosome"/>
</dbReference>
<keyword evidence="10" id="KW-1185">Reference proteome</keyword>
<comment type="subcellular location">
    <subcellularLocation>
        <location evidence="1">Cell membrane</location>
        <topology evidence="1">Multi-pass membrane protein</topology>
    </subcellularLocation>
</comment>
<dbReference type="GO" id="GO:0046872">
    <property type="term" value="F:metal ion binding"/>
    <property type="evidence" value="ECO:0007669"/>
    <property type="project" value="UniProtKB-KW"/>
</dbReference>
<evidence type="ECO:0000256" key="3">
    <source>
        <dbReference type="ARBA" id="ARBA00022679"/>
    </source>
</evidence>
<evidence type="ECO:0000256" key="8">
    <source>
        <dbReference type="SAM" id="Phobius"/>
    </source>
</evidence>
<dbReference type="EC" id="2.7.8.33" evidence="9"/>
<dbReference type="GO" id="GO:0005886">
    <property type="term" value="C:plasma membrane"/>
    <property type="evidence" value="ECO:0007669"/>
    <property type="project" value="UniProtKB-SubCell"/>
</dbReference>
<comment type="cofactor">
    <cofactor evidence="7">
        <name>Mg(2+)</name>
        <dbReference type="ChEBI" id="CHEBI:18420"/>
    </cofactor>
</comment>
<feature type="binding site" evidence="7">
    <location>
        <position position="206"/>
    </location>
    <ligand>
        <name>Mg(2+)</name>
        <dbReference type="ChEBI" id="CHEBI:18420"/>
    </ligand>
</feature>
<dbReference type="RefSeq" id="WP_133440994.1">
    <property type="nucleotide sequence ID" value="NZ_CP037954.1"/>
</dbReference>
<evidence type="ECO:0000313" key="9">
    <source>
        <dbReference type="EMBL" id="QBO59686.1"/>
    </source>
</evidence>
<keyword evidence="7" id="KW-0479">Metal-binding</keyword>
<evidence type="ECO:0000256" key="2">
    <source>
        <dbReference type="ARBA" id="ARBA00022475"/>
    </source>
</evidence>
<evidence type="ECO:0000313" key="10">
    <source>
        <dbReference type="Proteomes" id="UP000294419"/>
    </source>
</evidence>
<dbReference type="PANTHER" id="PTHR22926:SF3">
    <property type="entry name" value="UNDECAPRENYL-PHOSPHATE ALPHA-N-ACETYLGLUCOSAMINYL 1-PHOSPHATE TRANSFERASE"/>
    <property type="match status" value="1"/>
</dbReference>
<feature type="transmembrane region" description="Helical" evidence="8">
    <location>
        <begin position="74"/>
        <end position="93"/>
    </location>
</feature>
<feature type="transmembrane region" description="Helical" evidence="8">
    <location>
        <begin position="46"/>
        <end position="68"/>
    </location>
</feature>
<dbReference type="PANTHER" id="PTHR22926">
    <property type="entry name" value="PHOSPHO-N-ACETYLMURAMOYL-PENTAPEPTIDE-TRANSFERASE"/>
    <property type="match status" value="1"/>
</dbReference>
<keyword evidence="4 8" id="KW-0812">Transmembrane</keyword>
<feature type="transmembrane region" description="Helical" evidence="8">
    <location>
        <begin position="6"/>
        <end position="25"/>
    </location>
</feature>
<feature type="binding site" evidence="7">
    <location>
        <position position="145"/>
    </location>
    <ligand>
        <name>Mg(2+)</name>
        <dbReference type="ChEBI" id="CHEBI:18420"/>
    </ligand>
</feature>
<evidence type="ECO:0000256" key="1">
    <source>
        <dbReference type="ARBA" id="ARBA00004651"/>
    </source>
</evidence>
<dbReference type="OrthoDB" id="9783652at2"/>
<name>A0A4P6ZII2_9FLAO</name>
<dbReference type="KEGG" id="csal:NBC122_02886"/>
<proteinExistence type="predicted"/>
<dbReference type="EMBL" id="CP037954">
    <property type="protein sequence ID" value="QBO59686.1"/>
    <property type="molecule type" value="Genomic_DNA"/>
</dbReference>
<feature type="transmembrane region" description="Helical" evidence="8">
    <location>
        <begin position="180"/>
        <end position="196"/>
    </location>
</feature>
<feature type="transmembrane region" description="Helical" evidence="8">
    <location>
        <begin position="105"/>
        <end position="122"/>
    </location>
</feature>
<accession>A0A4P6ZII2</accession>
<reference evidence="9 10" key="1">
    <citation type="submission" date="2019-03" db="EMBL/GenBank/DDBJ databases">
        <authorList>
            <person name="Kim H."/>
            <person name="Yu S.-M."/>
        </authorList>
    </citation>
    <scope>NUCLEOTIDE SEQUENCE [LARGE SCALE GENOMIC DNA]</scope>
    <source>
        <strain evidence="9 10">NBC122</strain>
    </source>
</reference>
<feature type="transmembrane region" description="Helical" evidence="8">
    <location>
        <begin position="151"/>
        <end position="168"/>
    </location>
</feature>
<feature type="transmembrane region" description="Helical" evidence="8">
    <location>
        <begin position="203"/>
        <end position="226"/>
    </location>
</feature>
<organism evidence="9 10">
    <name type="scientific">Chryseobacterium salivictor</name>
    <dbReference type="NCBI Taxonomy" id="2547600"/>
    <lineage>
        <taxon>Bacteria</taxon>
        <taxon>Pseudomonadati</taxon>
        <taxon>Bacteroidota</taxon>
        <taxon>Flavobacteriia</taxon>
        <taxon>Flavobacteriales</taxon>
        <taxon>Weeksellaceae</taxon>
        <taxon>Chryseobacterium group</taxon>
        <taxon>Chryseobacterium</taxon>
    </lineage>
</organism>
<dbReference type="AlphaFoldDB" id="A0A4P6ZII2"/>
<keyword evidence="5 8" id="KW-1133">Transmembrane helix</keyword>